<dbReference type="FunFam" id="3.40.50.1970:FF:000003">
    <property type="entry name" value="Alcohol dehydrogenase, iron-containing"/>
    <property type="match status" value="1"/>
</dbReference>
<dbReference type="Gene3D" id="3.40.50.1970">
    <property type="match status" value="1"/>
</dbReference>
<dbReference type="Pfam" id="PF25137">
    <property type="entry name" value="ADH_Fe_C"/>
    <property type="match status" value="1"/>
</dbReference>
<dbReference type="EMBL" id="FOOX01000004">
    <property type="protein sequence ID" value="SFG34382.1"/>
    <property type="molecule type" value="Genomic_DNA"/>
</dbReference>
<reference evidence="6" key="1">
    <citation type="submission" date="2016-10" db="EMBL/GenBank/DDBJ databases">
        <authorList>
            <person name="Varghese N."/>
            <person name="Submissions S."/>
        </authorList>
    </citation>
    <scope>NUCLEOTIDE SEQUENCE [LARGE SCALE GENOMIC DNA]</scope>
    <source>
        <strain evidence="6">DSM 17038</strain>
    </source>
</reference>
<evidence type="ECO:0000313" key="6">
    <source>
        <dbReference type="Proteomes" id="UP000199337"/>
    </source>
</evidence>
<comment type="similarity">
    <text evidence="1">Belongs to the iron-containing alcohol dehydrogenase family.</text>
</comment>
<dbReference type="InterPro" id="IPR056798">
    <property type="entry name" value="ADH_Fe_C"/>
</dbReference>
<dbReference type="FunFam" id="1.20.1090.10:FF:000001">
    <property type="entry name" value="Aldehyde-alcohol dehydrogenase"/>
    <property type="match status" value="1"/>
</dbReference>
<dbReference type="Pfam" id="PF00465">
    <property type="entry name" value="Fe-ADH"/>
    <property type="match status" value="1"/>
</dbReference>
<feature type="domain" description="Alcohol dehydrogenase iron-type/glycerol dehydrogenase GldA" evidence="3">
    <location>
        <begin position="52"/>
        <end position="219"/>
    </location>
</feature>
<proteinExistence type="inferred from homology"/>
<name>A0A1I2R1G6_9FIRM</name>
<gene>
    <name evidence="5" type="ORF">SAMN05660649_01347</name>
</gene>
<dbReference type="SUPFAM" id="SSF56796">
    <property type="entry name" value="Dehydroquinate synthase-like"/>
    <property type="match status" value="1"/>
</dbReference>
<dbReference type="AlphaFoldDB" id="A0A1I2R1G6"/>
<dbReference type="PANTHER" id="PTHR11496:SF102">
    <property type="entry name" value="ALCOHOL DEHYDROGENASE 4"/>
    <property type="match status" value="1"/>
</dbReference>
<dbReference type="GO" id="GO:0004022">
    <property type="term" value="F:alcohol dehydrogenase (NAD+) activity"/>
    <property type="evidence" value="ECO:0007669"/>
    <property type="project" value="TreeGrafter"/>
</dbReference>
<feature type="domain" description="Fe-containing alcohol dehydrogenase-like C-terminal" evidence="4">
    <location>
        <begin position="230"/>
        <end position="424"/>
    </location>
</feature>
<dbReference type="PANTHER" id="PTHR11496">
    <property type="entry name" value="ALCOHOL DEHYDROGENASE"/>
    <property type="match status" value="1"/>
</dbReference>
<dbReference type="GO" id="GO:0046872">
    <property type="term" value="F:metal ion binding"/>
    <property type="evidence" value="ECO:0007669"/>
    <property type="project" value="InterPro"/>
</dbReference>
<protein>
    <submittedName>
        <fullName evidence="5">1,3-propanediol dehydrogenase</fullName>
    </submittedName>
</protein>
<evidence type="ECO:0000313" key="5">
    <source>
        <dbReference type="EMBL" id="SFG34382.1"/>
    </source>
</evidence>
<dbReference type="Gene3D" id="1.20.1090.10">
    <property type="entry name" value="Dehydroquinate synthase-like - alpha domain"/>
    <property type="match status" value="1"/>
</dbReference>
<dbReference type="Proteomes" id="UP000199337">
    <property type="component" value="Unassembled WGS sequence"/>
</dbReference>
<keyword evidence="6" id="KW-1185">Reference proteome</keyword>
<dbReference type="InterPro" id="IPR001670">
    <property type="entry name" value="ADH_Fe/GldA"/>
</dbReference>
<accession>A0A1I2R1G6</accession>
<dbReference type="STRING" id="341036.SAMN05660649_01347"/>
<evidence type="ECO:0000256" key="1">
    <source>
        <dbReference type="ARBA" id="ARBA00007358"/>
    </source>
</evidence>
<sequence length="425" mass="46163">MLNSYNILFNKGIIYITNLLFYLLKYNRETVSFWNITILEVNFVNIIKFMAPEIIFGLEAISQVGESALRLGARKVFLVTDDGVKNNSWVDKALGFIEQAGLEYTVWHGITSNPKDTEITGGVKQYLSSQCDAIIAVGGGSPIDAAKAVAILVSNGGKIQDYEGVNKITRPLPPMVMVPSTGGSGSEVTQYAIIVDKERKKKMTIISRSLMPDIAIIDPQLLQTKDARLTAATGIDALSHAIESYVSLAANHLSDVRALEAIRLISENLRKSVACRTNMQAKSAMAIASLQAGIAFSNAMLGATHAMTHQVDGLLDLHHGETNAVLLPHVIEFNLISCAEKYRQVAIAMGENVAGLSKQDAAEMAIKAVRRLVQDIGITYGLSAMGFKEEYIPELSKNALDDACIVTNPRDASAEDLARIFYKAL</sequence>
<evidence type="ECO:0000259" key="4">
    <source>
        <dbReference type="Pfam" id="PF25137"/>
    </source>
</evidence>
<dbReference type="InterPro" id="IPR039697">
    <property type="entry name" value="Alcohol_dehydrogenase_Fe"/>
</dbReference>
<organism evidence="5 6">
    <name type="scientific">Desulfotruncus arcticus DSM 17038</name>
    <dbReference type="NCBI Taxonomy" id="1121424"/>
    <lineage>
        <taxon>Bacteria</taxon>
        <taxon>Bacillati</taxon>
        <taxon>Bacillota</taxon>
        <taxon>Clostridia</taxon>
        <taxon>Eubacteriales</taxon>
        <taxon>Desulfallaceae</taxon>
        <taxon>Desulfotruncus</taxon>
    </lineage>
</organism>
<evidence type="ECO:0000256" key="2">
    <source>
        <dbReference type="ARBA" id="ARBA00023002"/>
    </source>
</evidence>
<keyword evidence="2" id="KW-0560">Oxidoreductase</keyword>
<evidence type="ECO:0000259" key="3">
    <source>
        <dbReference type="Pfam" id="PF00465"/>
    </source>
</evidence>
<dbReference type="CDD" id="cd17814">
    <property type="entry name" value="Fe-ADH-like"/>
    <property type="match status" value="1"/>
</dbReference>